<dbReference type="Gene3D" id="3.30.70.3460">
    <property type="match status" value="2"/>
</dbReference>
<evidence type="ECO:0000256" key="2">
    <source>
        <dbReference type="ARBA" id="ARBA00023444"/>
    </source>
</evidence>
<dbReference type="EMBL" id="SZWE01000001">
    <property type="protein sequence ID" value="MRU15780.1"/>
    <property type="molecule type" value="Genomic_DNA"/>
</dbReference>
<organism evidence="8 9">
    <name type="scientific">Roseovarius bejariae</name>
    <dbReference type="NCBI Taxonomy" id="2576383"/>
    <lineage>
        <taxon>Bacteria</taxon>
        <taxon>Pseudomonadati</taxon>
        <taxon>Pseudomonadota</taxon>
        <taxon>Alphaproteobacteria</taxon>
        <taxon>Rhodobacterales</taxon>
        <taxon>Roseobacteraceae</taxon>
        <taxon>Roseovarius</taxon>
    </lineage>
</organism>
<dbReference type="GO" id="GO:0016829">
    <property type="term" value="F:lyase activity"/>
    <property type="evidence" value="ECO:0007669"/>
    <property type="project" value="UniProtKB-KW"/>
</dbReference>
<dbReference type="InterPro" id="IPR050684">
    <property type="entry name" value="HTH-Siroheme_Decarb"/>
</dbReference>
<dbReference type="AlphaFoldDB" id="A0A844CYS8"/>
<keyword evidence="1" id="KW-0456">Lyase</keyword>
<name>A0A844CYS8_9RHOB</name>
<dbReference type="Pfam" id="PF22451">
    <property type="entry name" value="NirdL-like_HTH"/>
    <property type="match status" value="2"/>
</dbReference>
<evidence type="ECO:0000256" key="3">
    <source>
        <dbReference type="ARBA" id="ARBA00023457"/>
    </source>
</evidence>
<dbReference type="InterPro" id="IPR053953">
    <property type="entry name" value="NirdL-like_HTH"/>
</dbReference>
<evidence type="ECO:0000256" key="5">
    <source>
        <dbReference type="ARBA" id="ARBA00048470"/>
    </source>
</evidence>
<comment type="caution">
    <text evidence="8">The sequence shown here is derived from an EMBL/GenBank/DDBJ whole genome shotgun (WGS) entry which is preliminary data.</text>
</comment>
<dbReference type="RefSeq" id="WP_154151330.1">
    <property type="nucleotide sequence ID" value="NZ_SZWE01000001.1"/>
</dbReference>
<reference evidence="8 9" key="1">
    <citation type="submission" date="2019-05" db="EMBL/GenBank/DDBJ databases">
        <title>Roseovarius bejariae sp. nov., a moderately halophylic bacterium isolated from a saline soil in Rambla Salada (Murcia).</title>
        <authorList>
            <person name="Castro D.J."/>
            <person name="Gomez-Altuve A."/>
            <person name="Reina J.C."/>
            <person name="Rodriguez M."/>
            <person name="Sampedro I."/>
            <person name="Llamas I."/>
            <person name="Martinez-Checa F."/>
        </authorList>
    </citation>
    <scope>NUCLEOTIDE SEQUENCE [LARGE SCALE GENOMIC DNA]</scope>
    <source>
        <strain evidence="8 9">A21</strain>
    </source>
</reference>
<evidence type="ECO:0000256" key="1">
    <source>
        <dbReference type="ARBA" id="ARBA00023239"/>
    </source>
</evidence>
<feature type="domain" description="Siroheme decarboxylase NirL-like HTH" evidence="7">
    <location>
        <begin position="172"/>
        <end position="217"/>
    </location>
</feature>
<proteinExistence type="inferred from homology"/>
<accession>A0A844CYS8</accession>
<dbReference type="Proteomes" id="UP000564704">
    <property type="component" value="Unassembled WGS sequence"/>
</dbReference>
<sequence length="329" mass="36193">MDRFTDPIDRALLDDWQRGFPITPRPFLTIAESLGTRERDVIARLRSKIEHGQITRVGATVAPNTISASTLAAVRAPHHRVDAVAEVIGAEPGVNHSYLREHDWNLWFVVTGPDRAHVNEALDRIGQGSGLQVLDLPLVRPFNLDLGFGLRGGERRAPVAAPPDASVIVGGDRDIVQALTRGLPMTEHPYAEIASALERDETEIVGRIRTLVEARVIARLGVIVRHRALGWRANAMVVWDVPQDAIPTAGPALAAQPGVTLCYERRPVPGVWPYRLYSMFHARSRAEALERLEAAADLPELRGVSHRALFSSRCFKQVGAMVAEEKVKA</sequence>
<evidence type="ECO:0000256" key="4">
    <source>
        <dbReference type="ARBA" id="ARBA00023471"/>
    </source>
</evidence>
<comment type="catalytic activity">
    <reaction evidence="5">
        <text>siroheme + 2 H(+) = 12,18-didecarboxysiroheme + 2 CO2</text>
        <dbReference type="Rhea" id="RHEA:19093"/>
        <dbReference type="ChEBI" id="CHEBI:15378"/>
        <dbReference type="ChEBI" id="CHEBI:16526"/>
        <dbReference type="ChEBI" id="CHEBI:60052"/>
        <dbReference type="ChEBI" id="CHEBI:140497"/>
        <dbReference type="EC" id="4.1.1.111"/>
    </reaction>
</comment>
<evidence type="ECO:0000313" key="8">
    <source>
        <dbReference type="EMBL" id="MRU15780.1"/>
    </source>
</evidence>
<dbReference type="InterPro" id="IPR040523">
    <property type="entry name" value="AsnC_trans_reg2"/>
</dbReference>
<gene>
    <name evidence="8" type="ORF">FDP25_10115</name>
</gene>
<dbReference type="OrthoDB" id="9806536at2"/>
<feature type="domain" description="Siroheme decarboxylase AsnC-like ligand binding" evidence="6">
    <location>
        <begin position="67"/>
        <end position="140"/>
    </location>
</feature>
<protein>
    <recommendedName>
        <fullName evidence="4">siroheme decarboxylase</fullName>
        <ecNumber evidence="4">4.1.1.111</ecNumber>
    </recommendedName>
</protein>
<dbReference type="PANTHER" id="PTHR43413:SF1">
    <property type="entry name" value="SIROHEME DECARBOXYLASE NIRL SUBUNIT"/>
    <property type="match status" value="1"/>
</dbReference>
<dbReference type="EC" id="4.1.1.111" evidence="4"/>
<feature type="domain" description="Siroheme decarboxylase AsnC-like ligand binding" evidence="6">
    <location>
        <begin position="229"/>
        <end position="316"/>
    </location>
</feature>
<dbReference type="Pfam" id="PF17805">
    <property type="entry name" value="AsnC_trans_reg2"/>
    <property type="match status" value="2"/>
</dbReference>
<evidence type="ECO:0000259" key="6">
    <source>
        <dbReference type="Pfam" id="PF17805"/>
    </source>
</evidence>
<evidence type="ECO:0000313" key="9">
    <source>
        <dbReference type="Proteomes" id="UP000564704"/>
    </source>
</evidence>
<feature type="domain" description="Siroheme decarboxylase NirL-like HTH" evidence="7">
    <location>
        <begin position="9"/>
        <end position="54"/>
    </location>
</feature>
<comment type="similarity">
    <text evidence="3">Belongs to the Ahb/Nir family.</text>
</comment>
<dbReference type="PANTHER" id="PTHR43413">
    <property type="entry name" value="TRANSCRIPTIONAL REGULATOR, ASNC FAMILY"/>
    <property type="match status" value="1"/>
</dbReference>
<keyword evidence="9" id="KW-1185">Reference proteome</keyword>
<comment type="pathway">
    <text evidence="2">Porphyrin-containing compound metabolism.</text>
</comment>
<evidence type="ECO:0000259" key="7">
    <source>
        <dbReference type="Pfam" id="PF22451"/>
    </source>
</evidence>